<reference evidence="2" key="1">
    <citation type="submission" date="2023-10" db="EMBL/GenBank/DDBJ databases">
        <authorList>
            <person name="Domelevo Entfellner J.-B."/>
        </authorList>
    </citation>
    <scope>NUCLEOTIDE SEQUENCE</scope>
</reference>
<evidence type="ECO:0000259" key="1">
    <source>
        <dbReference type="PROSITE" id="PS00028"/>
    </source>
</evidence>
<name>A0AA86W3M2_9FABA</name>
<evidence type="ECO:0000313" key="3">
    <source>
        <dbReference type="Proteomes" id="UP001189624"/>
    </source>
</evidence>
<dbReference type="AlphaFoldDB" id="A0AA86W3M2"/>
<accession>A0AA86W3M2</accession>
<sequence length="295" mass="32761">MDLNSPLSGSNRSNAIVLMGYGQLGLNRRMNELRISMERTTKGSWAHVYPREKVSVVESPLVTNVKASDWLKAELLRVPGLAPKNMFFGNMQSAQPAPPLRHELILLGEPIRFVNHFGFESQEWALQKPREAVNEVKSGSGNEVFEKYDGRIHSYRHKKNGPYTCPKCMGVYATSQRFAAHVSSLHYKFESRSERTKRLMARFRKRNKLIEWVNGKPGFVPGVPLGNIAPNVAFGNSAPKVGLGHNNNNVVAPLPPLPPALKVNVVVKAECDDELSPPPGFEKISAAKPGFPLPF</sequence>
<dbReference type="InterPro" id="IPR013087">
    <property type="entry name" value="Znf_C2H2_type"/>
</dbReference>
<keyword evidence="3" id="KW-1185">Reference proteome</keyword>
<feature type="domain" description="C2H2-type" evidence="1">
    <location>
        <begin position="165"/>
        <end position="186"/>
    </location>
</feature>
<dbReference type="Proteomes" id="UP001189624">
    <property type="component" value="Chromosome 10"/>
</dbReference>
<dbReference type="EMBL" id="OY731407">
    <property type="protein sequence ID" value="CAJ1977782.1"/>
    <property type="molecule type" value="Genomic_DNA"/>
</dbReference>
<evidence type="ECO:0000313" key="2">
    <source>
        <dbReference type="EMBL" id="CAJ1977782.1"/>
    </source>
</evidence>
<protein>
    <recommendedName>
        <fullName evidence="1">C2H2-type domain-containing protein</fullName>
    </recommendedName>
</protein>
<organism evidence="2 3">
    <name type="scientific">Sphenostylis stenocarpa</name>
    <dbReference type="NCBI Taxonomy" id="92480"/>
    <lineage>
        <taxon>Eukaryota</taxon>
        <taxon>Viridiplantae</taxon>
        <taxon>Streptophyta</taxon>
        <taxon>Embryophyta</taxon>
        <taxon>Tracheophyta</taxon>
        <taxon>Spermatophyta</taxon>
        <taxon>Magnoliopsida</taxon>
        <taxon>eudicotyledons</taxon>
        <taxon>Gunneridae</taxon>
        <taxon>Pentapetalae</taxon>
        <taxon>rosids</taxon>
        <taxon>fabids</taxon>
        <taxon>Fabales</taxon>
        <taxon>Fabaceae</taxon>
        <taxon>Papilionoideae</taxon>
        <taxon>50 kb inversion clade</taxon>
        <taxon>NPAAA clade</taxon>
        <taxon>indigoferoid/millettioid clade</taxon>
        <taxon>Phaseoleae</taxon>
        <taxon>Sphenostylis</taxon>
    </lineage>
</organism>
<proteinExistence type="predicted"/>
<dbReference type="Gramene" id="rna-AYBTSS11_LOCUS29952">
    <property type="protein sequence ID" value="CAJ1977782.1"/>
    <property type="gene ID" value="gene-AYBTSS11_LOCUS29952"/>
</dbReference>
<dbReference type="PROSITE" id="PS00028">
    <property type="entry name" value="ZINC_FINGER_C2H2_1"/>
    <property type="match status" value="1"/>
</dbReference>
<gene>
    <name evidence="2" type="ORF">AYBTSS11_LOCUS29952</name>
</gene>